<dbReference type="AlphaFoldDB" id="X0HQR0"/>
<dbReference type="OrthoDB" id="5148033at2759"/>
<proteinExistence type="predicted"/>
<dbReference type="HOGENOM" id="CLU_2794085_0_0_1"/>
<protein>
    <submittedName>
        <fullName evidence="1">Uncharacterized protein</fullName>
    </submittedName>
</protein>
<reference evidence="1" key="2">
    <citation type="submission" date="2014-03" db="EMBL/GenBank/DDBJ databases">
        <title>The Genome Annotation of Fusarium oxysporum PHW808.</title>
        <authorList>
            <consortium name="The Broad Institute Genomics Platform"/>
            <person name="Ma L.-J."/>
            <person name="Corby-Kistler H."/>
            <person name="Broz K."/>
            <person name="Gale L.R."/>
            <person name="Jonkers W."/>
            <person name="O'Donnell K."/>
            <person name="Ploetz R."/>
            <person name="Steinberg C."/>
            <person name="Schwartz D.C."/>
            <person name="VanEtten H."/>
            <person name="Zhou S."/>
            <person name="Young S.K."/>
            <person name="Zeng Q."/>
            <person name="Gargeya S."/>
            <person name="Fitzgerald M."/>
            <person name="Abouelleil A."/>
            <person name="Alvarado L."/>
            <person name="Chapman S.B."/>
            <person name="Gainer-Dewar J."/>
            <person name="Goldberg J."/>
            <person name="Griggs A."/>
            <person name="Gujja S."/>
            <person name="Hansen M."/>
            <person name="Howarth C."/>
            <person name="Imamovic A."/>
            <person name="Ireland A."/>
            <person name="Larimer J."/>
            <person name="McCowan C."/>
            <person name="Murphy C."/>
            <person name="Pearson M."/>
            <person name="Poon T.W."/>
            <person name="Priest M."/>
            <person name="Roberts A."/>
            <person name="Saif S."/>
            <person name="Shea T."/>
            <person name="Sykes S."/>
            <person name="Wortman J."/>
            <person name="Nusbaum C."/>
            <person name="Birren B."/>
        </authorList>
    </citation>
    <scope>NUCLEOTIDE SEQUENCE</scope>
    <source>
        <strain evidence="1">54008</strain>
    </source>
</reference>
<gene>
    <name evidence="1" type="ORF">FOPG_20152</name>
</gene>
<sequence>MLPSPPSVFALLRSPRNLASQFELATQTALPDYATVADLPQAVPDESVNTFVLNVGGFTLNFRIKVQD</sequence>
<name>X0HQR0_FUSOX</name>
<evidence type="ECO:0000313" key="1">
    <source>
        <dbReference type="EMBL" id="EXL63574.1"/>
    </source>
</evidence>
<dbReference type="Proteomes" id="UP000030676">
    <property type="component" value="Unassembled WGS sequence"/>
</dbReference>
<reference evidence="1" key="1">
    <citation type="submission" date="2011-11" db="EMBL/GenBank/DDBJ databases">
        <title>The Genome Sequence of Fusarium oxysporum PHW808.</title>
        <authorList>
            <consortium name="The Broad Institute Genome Sequencing Platform"/>
            <person name="Ma L.-J."/>
            <person name="Gale L.R."/>
            <person name="Schwartz D.C."/>
            <person name="Zhou S."/>
            <person name="Corby-Kistler H."/>
            <person name="Young S.K."/>
            <person name="Zeng Q."/>
            <person name="Gargeya S."/>
            <person name="Fitzgerald M."/>
            <person name="Haas B."/>
            <person name="Abouelleil A."/>
            <person name="Alvarado L."/>
            <person name="Arachchi H.M."/>
            <person name="Berlin A."/>
            <person name="Brown A."/>
            <person name="Chapman S.B."/>
            <person name="Chen Z."/>
            <person name="Dunbar C."/>
            <person name="Freedman E."/>
            <person name="Gearin G."/>
            <person name="Goldberg J."/>
            <person name="Griggs A."/>
            <person name="Gujja S."/>
            <person name="Heiman D."/>
            <person name="Howarth C."/>
            <person name="Larson L."/>
            <person name="Lui A."/>
            <person name="MacDonald P.J.P."/>
            <person name="Montmayeur A."/>
            <person name="Murphy C."/>
            <person name="Neiman D."/>
            <person name="Pearson M."/>
            <person name="Priest M."/>
            <person name="Roberts A."/>
            <person name="Saif S."/>
            <person name="Shea T."/>
            <person name="Shenoy N."/>
            <person name="Sisk P."/>
            <person name="Stolte C."/>
            <person name="Sykes S."/>
            <person name="Wortman J."/>
            <person name="Nusbaum C."/>
            <person name="Birren B."/>
        </authorList>
    </citation>
    <scope>NUCLEOTIDE SEQUENCE [LARGE SCALE GENOMIC DNA]</scope>
    <source>
        <strain evidence="1">54008</strain>
    </source>
</reference>
<organism evidence="1">
    <name type="scientific">Fusarium oxysporum f. sp. conglutinans race 2 54008</name>
    <dbReference type="NCBI Taxonomy" id="1089457"/>
    <lineage>
        <taxon>Eukaryota</taxon>
        <taxon>Fungi</taxon>
        <taxon>Dikarya</taxon>
        <taxon>Ascomycota</taxon>
        <taxon>Pezizomycotina</taxon>
        <taxon>Sordariomycetes</taxon>
        <taxon>Hypocreomycetidae</taxon>
        <taxon>Hypocreales</taxon>
        <taxon>Nectriaceae</taxon>
        <taxon>Fusarium</taxon>
        <taxon>Fusarium oxysporum species complex</taxon>
    </lineage>
</organism>
<dbReference type="EMBL" id="KK035067">
    <property type="protein sequence ID" value="EXL63574.1"/>
    <property type="molecule type" value="Genomic_DNA"/>
</dbReference>
<accession>X0HQR0</accession>